<dbReference type="PANTHER" id="PTHR42776:SF27">
    <property type="entry name" value="DIPEPTIDYL PEPTIDASE FAMILY MEMBER 6"/>
    <property type="match status" value="1"/>
</dbReference>
<comment type="caution">
    <text evidence="4">The sequence shown here is derived from an EMBL/GenBank/DDBJ whole genome shotgun (WGS) entry which is preliminary data.</text>
</comment>
<dbReference type="GO" id="GO:0004252">
    <property type="term" value="F:serine-type endopeptidase activity"/>
    <property type="evidence" value="ECO:0007669"/>
    <property type="project" value="TreeGrafter"/>
</dbReference>
<dbReference type="Gene3D" id="2.120.10.30">
    <property type="entry name" value="TolB, C-terminal domain"/>
    <property type="match status" value="2"/>
</dbReference>
<dbReference type="EMBL" id="LJCO01000030">
    <property type="protein sequence ID" value="KPV44601.1"/>
    <property type="molecule type" value="Genomic_DNA"/>
</dbReference>
<keyword evidence="1" id="KW-0378">Hydrolase</keyword>
<dbReference type="SUPFAM" id="SSF53474">
    <property type="entry name" value="alpha/beta-Hydrolases"/>
    <property type="match status" value="1"/>
</dbReference>
<dbReference type="Pfam" id="PF07676">
    <property type="entry name" value="PD40"/>
    <property type="match status" value="2"/>
</dbReference>
<dbReference type="AlphaFoldDB" id="A0A0P9D583"/>
<keyword evidence="5" id="KW-1185">Reference proteome</keyword>
<dbReference type="GO" id="GO:0006508">
    <property type="term" value="P:proteolysis"/>
    <property type="evidence" value="ECO:0007669"/>
    <property type="project" value="InterPro"/>
</dbReference>
<dbReference type="Pfam" id="PF00326">
    <property type="entry name" value="Peptidase_S9"/>
    <property type="match status" value="1"/>
</dbReference>
<evidence type="ECO:0000256" key="2">
    <source>
        <dbReference type="ARBA" id="ARBA00022825"/>
    </source>
</evidence>
<dbReference type="InterPro" id="IPR011659">
    <property type="entry name" value="WD40"/>
</dbReference>
<name>A0A0P9D583_9BACL</name>
<accession>A0A0P9D583</accession>
<dbReference type="PATRIC" id="fig|471514.4.peg.4235"/>
<protein>
    <recommendedName>
        <fullName evidence="3">Peptidase S9 prolyl oligopeptidase catalytic domain-containing protein</fullName>
    </recommendedName>
</protein>
<dbReference type="InterPro" id="IPR029058">
    <property type="entry name" value="AB_hydrolase_fold"/>
</dbReference>
<dbReference type="Proteomes" id="UP000050482">
    <property type="component" value="Unassembled WGS sequence"/>
</dbReference>
<dbReference type="InterPro" id="IPR001375">
    <property type="entry name" value="Peptidase_S9_cat"/>
</dbReference>
<dbReference type="Gene3D" id="3.40.50.1820">
    <property type="entry name" value="alpha/beta hydrolase"/>
    <property type="match status" value="1"/>
</dbReference>
<evidence type="ECO:0000256" key="1">
    <source>
        <dbReference type="ARBA" id="ARBA00022801"/>
    </source>
</evidence>
<evidence type="ECO:0000313" key="5">
    <source>
        <dbReference type="Proteomes" id="UP000050482"/>
    </source>
</evidence>
<dbReference type="RefSeq" id="WP_054968317.1">
    <property type="nucleotide sequence ID" value="NZ_LJCO01000030.1"/>
</dbReference>
<gene>
    <name evidence="4" type="ORF">AN477_06290</name>
</gene>
<dbReference type="SUPFAM" id="SSF82171">
    <property type="entry name" value="DPP6 N-terminal domain-like"/>
    <property type="match status" value="1"/>
</dbReference>
<proteinExistence type="predicted"/>
<keyword evidence="2" id="KW-0720">Serine protease</keyword>
<feature type="domain" description="Peptidase S9 prolyl oligopeptidase catalytic" evidence="3">
    <location>
        <begin position="493"/>
        <end position="702"/>
    </location>
</feature>
<sequence length="703" mass="78593">MDKRKLTAEDIFSIELVGDNARHPSQPKAAVVVQQVDEKENTYRSHIWMVSTEDGSKSLFTNSSKSETAPAWSPDGRWLAFLSNRNRDAMQLYVMPEAGGEAVVVTDIKEGVEFFQWSPNGTEIAFVAQVEMTNRSKAPEDSANEAPREKFTKDVRKIQRSFYRLDGVGFFGDKRGHLHIVDLRKLAAGSKMIPDKGQDLKILFPCVQVTHGEFDIDSFDFSPDGRTLVVATNIHPDAEKTFEQHLYEISLPHADTRDGMEPVPVSAMRCLTPTFHAAAKPKYSPNGQQIGFKGENHQRGATTLTGLYLYDVASGQVTWLTKDTDEIFENRSIADTRTNTSDALEWSSDGRFLYTLLSRRGTVQVVRVAVDTGSVEYLTRGNHCVLSYSWDAKNEELVLTIGTATDPANVYVQYSKQTQADEAEQDLPRLLTDWNQRFLESVELSTPERFEFESDGLMLDGWVMFPSEPASEKGYPTVLQVHGGPAMMYADAFFSEFQLLAANGMAVIYTNPRGSVGYGQDFASCIEMDWGNLDFKDVEKLADAALARYPLCAEQVGIAGGSYGGFMSAWAIGHTKRYKAAVVMRAVINWYSMMASDVGFATPAEEFGGKAPWDDPELYMRISPITYVNQVETSTLIIHSENDYRCPIDQGEQFYIALKLRGVPVEFVRFPEESHGLSRGGKPWHRVVRLEEIAGFLSRELGL</sequence>
<evidence type="ECO:0000313" key="4">
    <source>
        <dbReference type="EMBL" id="KPV44601.1"/>
    </source>
</evidence>
<organism evidence="4 5">
    <name type="scientific">Alicyclobacillus ferrooxydans</name>
    <dbReference type="NCBI Taxonomy" id="471514"/>
    <lineage>
        <taxon>Bacteria</taxon>
        <taxon>Bacillati</taxon>
        <taxon>Bacillota</taxon>
        <taxon>Bacilli</taxon>
        <taxon>Bacillales</taxon>
        <taxon>Alicyclobacillaceae</taxon>
        <taxon>Alicyclobacillus</taxon>
    </lineage>
</organism>
<dbReference type="STRING" id="471514.AN477_06290"/>
<keyword evidence="2" id="KW-0645">Protease</keyword>
<reference evidence="4 5" key="1">
    <citation type="submission" date="2015-09" db="EMBL/GenBank/DDBJ databases">
        <title>Draft genome sequence of Alicyclobacillus ferrooxydans DSM 22381.</title>
        <authorList>
            <person name="Hemp J."/>
        </authorList>
    </citation>
    <scope>NUCLEOTIDE SEQUENCE [LARGE SCALE GENOMIC DNA]</scope>
    <source>
        <strain evidence="4 5">TC-34</strain>
    </source>
</reference>
<dbReference type="InterPro" id="IPR011042">
    <property type="entry name" value="6-blade_b-propeller_TolB-like"/>
</dbReference>
<evidence type="ECO:0000259" key="3">
    <source>
        <dbReference type="Pfam" id="PF00326"/>
    </source>
</evidence>
<dbReference type="PANTHER" id="PTHR42776">
    <property type="entry name" value="SERINE PEPTIDASE S9 FAMILY MEMBER"/>
    <property type="match status" value="1"/>
</dbReference>